<gene>
    <name evidence="1" type="ORF">ACFQ2I_23785</name>
</gene>
<dbReference type="RefSeq" id="WP_377569038.1">
    <property type="nucleotide sequence ID" value="NZ_JBHTJZ010000073.1"/>
</dbReference>
<evidence type="ECO:0000313" key="1">
    <source>
        <dbReference type="EMBL" id="MFD0962367.1"/>
    </source>
</evidence>
<organism evidence="1 2">
    <name type="scientific">Paenibacillus chungangensis</name>
    <dbReference type="NCBI Taxonomy" id="696535"/>
    <lineage>
        <taxon>Bacteria</taxon>
        <taxon>Bacillati</taxon>
        <taxon>Bacillota</taxon>
        <taxon>Bacilli</taxon>
        <taxon>Bacillales</taxon>
        <taxon>Paenibacillaceae</taxon>
        <taxon>Paenibacillus</taxon>
    </lineage>
</organism>
<proteinExistence type="predicted"/>
<dbReference type="PROSITE" id="PS51257">
    <property type="entry name" value="PROKAR_LIPOPROTEIN"/>
    <property type="match status" value="1"/>
</dbReference>
<accession>A0ABW3HYH4</accession>
<sequence>MMHKSRTPIYKWLLTIFLVSSCEGSVNAVQLSKLLQVTYKTAWSMLKKIRQVISDWDADQLLCGDVEAKHDIYMKQIIITEDRMNREKSLVVARGNHVTEQQLRCSDHVTSGNTNAPYYKIKLIEREGEVRRALSGTEQQLFIRNYCHPDQKSLQFQVKHTRNRKFPYEDIKDYWVDGYESGDTSEKFRVDGWSAAAVNEKIKQCPFLFPLAIIAAEAYRWVAETFHGIGMKYAQNYLDEYCFRMNYSWGQSKSSRMTPLMCLLQLVLTGKDNL</sequence>
<comment type="caution">
    <text evidence="1">The sequence shown here is derived from an EMBL/GenBank/DDBJ whole genome shotgun (WGS) entry which is preliminary data.</text>
</comment>
<protein>
    <recommendedName>
        <fullName evidence="3">Transposase</fullName>
    </recommendedName>
</protein>
<evidence type="ECO:0000313" key="2">
    <source>
        <dbReference type="Proteomes" id="UP001596989"/>
    </source>
</evidence>
<evidence type="ECO:0008006" key="3">
    <source>
        <dbReference type="Google" id="ProtNLM"/>
    </source>
</evidence>
<name>A0ABW3HYH4_9BACL</name>
<keyword evidence="2" id="KW-1185">Reference proteome</keyword>
<dbReference type="Proteomes" id="UP001596989">
    <property type="component" value="Unassembled WGS sequence"/>
</dbReference>
<dbReference type="EMBL" id="JBHTJZ010000073">
    <property type="protein sequence ID" value="MFD0962367.1"/>
    <property type="molecule type" value="Genomic_DNA"/>
</dbReference>
<reference evidence="2" key="1">
    <citation type="journal article" date="2019" name="Int. J. Syst. Evol. Microbiol.">
        <title>The Global Catalogue of Microorganisms (GCM) 10K type strain sequencing project: providing services to taxonomists for standard genome sequencing and annotation.</title>
        <authorList>
            <consortium name="The Broad Institute Genomics Platform"/>
            <consortium name="The Broad Institute Genome Sequencing Center for Infectious Disease"/>
            <person name="Wu L."/>
            <person name="Ma J."/>
        </authorList>
    </citation>
    <scope>NUCLEOTIDE SEQUENCE [LARGE SCALE GENOMIC DNA]</scope>
    <source>
        <strain evidence="2">CCUG 59129</strain>
    </source>
</reference>